<sequence length="512" mass="57114">MSQNSLPSLSHTTHTPNPTAHVCQTTDGIDEGDDEAEANSGGGLHRSEKSPEKDSIEITHRIHKEFDFNEFYDLAMKALNGDPASLERLNSLQDRWQEKLQSTVEESSAAKLLPRHTVLGVPTPTVTPLPLDDGQATPILTEEGETGDQVSHLATCHNSPPSTSIDCAQEIFIGNIKLQPNPVDTIASAFLQSSRKILQFVPPSIEKGEIIIQPSPAIVRHGSQRWHSTAVGYFLGRKPYFPHLESYVRSNWFKTRAAMEEIIERSSWLFQGQPIVLQCWEQDMSLRRQKHTQIPVWVRLKHLPMEYWTDDGLGTIASGVGIPLYTDKITKNCSRIDYARVCVMLDYNSTLPKHLIFMNPLMQESHEVPVKIDIEYEWLPQRCKTCFSLGHTTRTCPDNKKGEHIHPMQVFVKKQLASVAWEKAELQADMQRAEAPEPSVLTAANKKLDAPLQRAAGDNSPRPVSNKGKSIVLFNPFDILDADCSVQELETTPAIEHTSSGPNISSPDLAGT</sequence>
<accession>A0AAW2IVE3</accession>
<evidence type="ECO:0000256" key="1">
    <source>
        <dbReference type="SAM" id="MobiDB-lite"/>
    </source>
</evidence>
<name>A0AAW2IVE3_9LAMI</name>
<evidence type="ECO:0008006" key="3">
    <source>
        <dbReference type="Google" id="ProtNLM"/>
    </source>
</evidence>
<feature type="region of interest" description="Disordered" evidence="1">
    <location>
        <begin position="1"/>
        <end position="55"/>
    </location>
</feature>
<feature type="compositionally biased region" description="Polar residues" evidence="1">
    <location>
        <begin position="1"/>
        <end position="26"/>
    </location>
</feature>
<gene>
    <name evidence="2" type="ORF">Sangu_2749600</name>
</gene>
<evidence type="ECO:0000313" key="2">
    <source>
        <dbReference type="EMBL" id="KAL0286084.1"/>
    </source>
</evidence>
<protein>
    <recommendedName>
        <fullName evidence="3">DUF4283 domain-containing protein</fullName>
    </recommendedName>
</protein>
<reference evidence="2" key="1">
    <citation type="submission" date="2020-06" db="EMBL/GenBank/DDBJ databases">
        <authorList>
            <person name="Li T."/>
            <person name="Hu X."/>
            <person name="Zhang T."/>
            <person name="Song X."/>
            <person name="Zhang H."/>
            <person name="Dai N."/>
            <person name="Sheng W."/>
            <person name="Hou X."/>
            <person name="Wei L."/>
        </authorList>
    </citation>
    <scope>NUCLEOTIDE SEQUENCE</scope>
    <source>
        <strain evidence="2">G01</strain>
        <tissue evidence="2">Leaf</tissue>
    </source>
</reference>
<dbReference type="InterPro" id="IPR040256">
    <property type="entry name" value="At4g02000-like"/>
</dbReference>
<feature type="region of interest" description="Disordered" evidence="1">
    <location>
        <begin position="491"/>
        <end position="512"/>
    </location>
</feature>
<reference evidence="2" key="2">
    <citation type="journal article" date="2024" name="Plant">
        <title>Genomic evolution and insights into agronomic trait innovations of Sesamum species.</title>
        <authorList>
            <person name="Miao H."/>
            <person name="Wang L."/>
            <person name="Qu L."/>
            <person name="Liu H."/>
            <person name="Sun Y."/>
            <person name="Le M."/>
            <person name="Wang Q."/>
            <person name="Wei S."/>
            <person name="Zheng Y."/>
            <person name="Lin W."/>
            <person name="Duan Y."/>
            <person name="Cao H."/>
            <person name="Xiong S."/>
            <person name="Wang X."/>
            <person name="Wei L."/>
            <person name="Li C."/>
            <person name="Ma Q."/>
            <person name="Ju M."/>
            <person name="Zhao R."/>
            <person name="Li G."/>
            <person name="Mu C."/>
            <person name="Tian Q."/>
            <person name="Mei H."/>
            <person name="Zhang T."/>
            <person name="Gao T."/>
            <person name="Zhang H."/>
        </authorList>
    </citation>
    <scope>NUCLEOTIDE SEQUENCE</scope>
    <source>
        <strain evidence="2">G01</strain>
    </source>
</reference>
<comment type="caution">
    <text evidence="2">The sequence shown here is derived from an EMBL/GenBank/DDBJ whole genome shotgun (WGS) entry which is preliminary data.</text>
</comment>
<dbReference type="AlphaFoldDB" id="A0AAW2IVE3"/>
<feature type="compositionally biased region" description="Basic and acidic residues" evidence="1">
    <location>
        <begin position="45"/>
        <end position="55"/>
    </location>
</feature>
<feature type="compositionally biased region" description="Acidic residues" evidence="1">
    <location>
        <begin position="28"/>
        <end position="37"/>
    </location>
</feature>
<proteinExistence type="predicted"/>
<dbReference type="EMBL" id="JACGWK010001557">
    <property type="protein sequence ID" value="KAL0286084.1"/>
    <property type="molecule type" value="Genomic_DNA"/>
</dbReference>
<dbReference type="PANTHER" id="PTHR31286">
    <property type="entry name" value="GLYCINE-RICH CELL WALL STRUCTURAL PROTEIN 1.8-LIKE"/>
    <property type="match status" value="1"/>
</dbReference>
<organism evidence="2">
    <name type="scientific">Sesamum angustifolium</name>
    <dbReference type="NCBI Taxonomy" id="2727405"/>
    <lineage>
        <taxon>Eukaryota</taxon>
        <taxon>Viridiplantae</taxon>
        <taxon>Streptophyta</taxon>
        <taxon>Embryophyta</taxon>
        <taxon>Tracheophyta</taxon>
        <taxon>Spermatophyta</taxon>
        <taxon>Magnoliopsida</taxon>
        <taxon>eudicotyledons</taxon>
        <taxon>Gunneridae</taxon>
        <taxon>Pentapetalae</taxon>
        <taxon>asterids</taxon>
        <taxon>lamiids</taxon>
        <taxon>Lamiales</taxon>
        <taxon>Pedaliaceae</taxon>
        <taxon>Sesamum</taxon>
    </lineage>
</organism>
<dbReference type="PANTHER" id="PTHR31286:SF165">
    <property type="entry name" value="DUF4283 DOMAIN-CONTAINING PROTEIN"/>
    <property type="match status" value="1"/>
</dbReference>
<feature type="compositionally biased region" description="Polar residues" evidence="1">
    <location>
        <begin position="497"/>
        <end position="506"/>
    </location>
</feature>